<dbReference type="Proteomes" id="UP000178606">
    <property type="component" value="Unassembled WGS sequence"/>
</dbReference>
<reference evidence="1 2" key="1">
    <citation type="journal article" date="2016" name="Nat. Commun.">
        <title>Thousands of microbial genomes shed light on interconnected biogeochemical processes in an aquifer system.</title>
        <authorList>
            <person name="Anantharaman K."/>
            <person name="Brown C.T."/>
            <person name="Hug L.A."/>
            <person name="Sharon I."/>
            <person name="Castelle C.J."/>
            <person name="Probst A.J."/>
            <person name="Thomas B.C."/>
            <person name="Singh A."/>
            <person name="Wilkins M.J."/>
            <person name="Karaoz U."/>
            <person name="Brodie E.L."/>
            <person name="Williams K.H."/>
            <person name="Hubbard S.S."/>
            <person name="Banfield J.F."/>
        </authorList>
    </citation>
    <scope>NUCLEOTIDE SEQUENCE [LARGE SCALE GENOMIC DNA]</scope>
    <source>
        <strain evidence="2">RIFCSPLOWO2_12_FULL_64_10</strain>
    </source>
</reference>
<sequence>MEYEYAGPTQAEADLAGEGRVELPEALGERLRRAAALYHVTELRRCLREVEALGPPGQRLAARLRERAEAYDMEGALRLLEDNGV</sequence>
<dbReference type="AlphaFoldDB" id="A0A1F6C541"/>
<proteinExistence type="predicted"/>
<protein>
    <submittedName>
        <fullName evidence="1">Uncharacterized protein</fullName>
    </submittedName>
</protein>
<dbReference type="EMBL" id="MFKF01000410">
    <property type="protein sequence ID" value="OGG44213.1"/>
    <property type="molecule type" value="Genomic_DNA"/>
</dbReference>
<evidence type="ECO:0000313" key="1">
    <source>
        <dbReference type="EMBL" id="OGG44213.1"/>
    </source>
</evidence>
<name>A0A1F6C541_HANXR</name>
<accession>A0A1F6C541</accession>
<organism evidence="1 2">
    <name type="scientific">Handelsmanbacteria sp. (strain RIFCSPLOWO2_12_FULL_64_10)</name>
    <dbReference type="NCBI Taxonomy" id="1817868"/>
    <lineage>
        <taxon>Bacteria</taxon>
        <taxon>Candidatus Handelsmaniibacteriota</taxon>
    </lineage>
</organism>
<evidence type="ECO:0000313" key="2">
    <source>
        <dbReference type="Proteomes" id="UP000178606"/>
    </source>
</evidence>
<comment type="caution">
    <text evidence="1">The sequence shown here is derived from an EMBL/GenBank/DDBJ whole genome shotgun (WGS) entry which is preliminary data.</text>
</comment>
<gene>
    <name evidence="1" type="ORF">A3F84_09440</name>
</gene>